<comment type="caution">
    <text evidence="8">The sequence shown here is derived from an EMBL/GenBank/DDBJ whole genome shotgun (WGS) entry which is preliminary data.</text>
</comment>
<gene>
    <name evidence="8" type="ORF">VQ02_20125</name>
</gene>
<keyword evidence="9" id="KW-1185">Reference proteome</keyword>
<evidence type="ECO:0000256" key="5">
    <source>
        <dbReference type="PROSITE-ProRule" id="PRU01161"/>
    </source>
</evidence>
<organism evidence="8 9">
    <name type="scientific">Methylobacterium variabile</name>
    <dbReference type="NCBI Taxonomy" id="298794"/>
    <lineage>
        <taxon>Bacteria</taxon>
        <taxon>Pseudomonadati</taxon>
        <taxon>Pseudomonadota</taxon>
        <taxon>Alphaproteobacteria</taxon>
        <taxon>Hyphomicrobiales</taxon>
        <taxon>Methylobacteriaceae</taxon>
        <taxon>Methylobacterium</taxon>
    </lineage>
</organism>
<dbReference type="GO" id="GO:0016042">
    <property type="term" value="P:lipid catabolic process"/>
    <property type="evidence" value="ECO:0007669"/>
    <property type="project" value="UniProtKB-UniRule"/>
</dbReference>
<dbReference type="EMBL" id="LABY01000144">
    <property type="protein sequence ID" value="KMO33838.1"/>
    <property type="molecule type" value="Genomic_DNA"/>
</dbReference>
<dbReference type="PROSITE" id="PS51635">
    <property type="entry name" value="PNPLA"/>
    <property type="match status" value="1"/>
</dbReference>
<dbReference type="GO" id="GO:0046470">
    <property type="term" value="P:phosphatidylcholine metabolic process"/>
    <property type="evidence" value="ECO:0007669"/>
    <property type="project" value="InterPro"/>
</dbReference>
<reference evidence="8 9" key="1">
    <citation type="submission" date="2015-03" db="EMBL/GenBank/DDBJ databases">
        <title>Genome sequencing of Methylobacterium variabile DSM 16961.</title>
        <authorList>
            <person name="Chaudhry V."/>
            <person name="Patil P.B."/>
        </authorList>
    </citation>
    <scope>NUCLEOTIDE SEQUENCE [LARGE SCALE GENOMIC DNA]</scope>
    <source>
        <strain evidence="8 9">DSM 16961</strain>
    </source>
</reference>
<feature type="active site" description="Nucleophile" evidence="5">
    <location>
        <position position="73"/>
    </location>
</feature>
<dbReference type="GO" id="GO:0004622">
    <property type="term" value="F:phosphatidylcholine lysophospholipase activity"/>
    <property type="evidence" value="ECO:0007669"/>
    <property type="project" value="InterPro"/>
</dbReference>
<keyword evidence="3 5" id="KW-0442">Lipid degradation</keyword>
<proteinExistence type="inferred from homology"/>
<dbReference type="InterPro" id="IPR002641">
    <property type="entry name" value="PNPLA_dom"/>
</dbReference>
<dbReference type="InterPro" id="IPR050301">
    <property type="entry name" value="NTE"/>
</dbReference>
<dbReference type="Gene3D" id="3.40.1090.10">
    <property type="entry name" value="Cytosolic phospholipase A2 catalytic domain"/>
    <property type="match status" value="2"/>
</dbReference>
<evidence type="ECO:0000256" key="4">
    <source>
        <dbReference type="ARBA" id="ARBA00023098"/>
    </source>
</evidence>
<dbReference type="Pfam" id="PF01734">
    <property type="entry name" value="Patatin"/>
    <property type="match status" value="1"/>
</dbReference>
<feature type="short sequence motif" description="GXSXG" evidence="5">
    <location>
        <begin position="71"/>
        <end position="75"/>
    </location>
</feature>
<evidence type="ECO:0000256" key="3">
    <source>
        <dbReference type="ARBA" id="ARBA00022963"/>
    </source>
</evidence>
<dbReference type="AlphaFoldDB" id="A0A0J6SKC6"/>
<dbReference type="PATRIC" id="fig|298794.3.peg.1351"/>
<evidence type="ECO:0000256" key="2">
    <source>
        <dbReference type="ARBA" id="ARBA00022801"/>
    </source>
</evidence>
<dbReference type="InterPro" id="IPR001423">
    <property type="entry name" value="LysoPLipase_patatin_CS"/>
</dbReference>
<feature type="region of interest" description="Disordered" evidence="6">
    <location>
        <begin position="254"/>
        <end position="273"/>
    </location>
</feature>
<keyword evidence="2 5" id="KW-0378">Hydrolase</keyword>
<name>A0A0J6SKC6_9HYPH</name>
<feature type="short sequence motif" description="DGA/G" evidence="5">
    <location>
        <begin position="187"/>
        <end position="189"/>
    </location>
</feature>
<dbReference type="OrthoDB" id="5290098at2"/>
<dbReference type="PANTHER" id="PTHR14226">
    <property type="entry name" value="NEUROPATHY TARGET ESTERASE/SWISS CHEESE D.MELANOGASTER"/>
    <property type="match status" value="1"/>
</dbReference>
<evidence type="ECO:0000259" key="7">
    <source>
        <dbReference type="PROSITE" id="PS51635"/>
    </source>
</evidence>
<dbReference type="PROSITE" id="PS01237">
    <property type="entry name" value="UPF0028"/>
    <property type="match status" value="1"/>
</dbReference>
<dbReference type="RefSeq" id="WP_048445992.1">
    <property type="nucleotide sequence ID" value="NZ_LABY01000144.1"/>
</dbReference>
<dbReference type="SUPFAM" id="SSF52151">
    <property type="entry name" value="FabD/lysophospholipase-like"/>
    <property type="match status" value="1"/>
</dbReference>
<evidence type="ECO:0000256" key="6">
    <source>
        <dbReference type="SAM" id="MobiDB-lite"/>
    </source>
</evidence>
<accession>A0A0J6SKC6</accession>
<comment type="similarity">
    <text evidence="1">Belongs to the NTE family.</text>
</comment>
<evidence type="ECO:0000256" key="1">
    <source>
        <dbReference type="ARBA" id="ARBA00006636"/>
    </source>
</evidence>
<sequence length="347" mass="36498">MMWDGIALFSGAPVRRSADGVLGAAGAPEPEPPRRAKVGLALGGGAARGWSHIGAIEVLQEAGIPIDVVAGCSIGAAVGACHAAGKLGELREFALSLTKRRVMGLLDFHISGSGLIAGERLRRLLERDLGSCRIEDLPLTFAAVATELGTGHEIWLTRGGLVEAVRASYALPGIFDPVKIAGRWLMDGALVNPVPVTAARALGADVVLCVNLNGDMRVRGTVIQSHGAEGADAVMEAAAEAAAAMPEEPRRWPLIGARRPRPKPRPDAGAPSGIASVMVDAFNITQDRISRSRLAGDPPDVMINPKLAQMGLFEFHRAEECIELGRQATRRMLPEIHEMIAAAVTPV</sequence>
<dbReference type="InterPro" id="IPR016035">
    <property type="entry name" value="Acyl_Trfase/lysoPLipase"/>
</dbReference>
<comment type="caution">
    <text evidence="5">Lacks conserved residue(s) required for the propagation of feature annotation.</text>
</comment>
<protein>
    <submittedName>
        <fullName evidence="8">NTE family protein rssA</fullName>
    </submittedName>
</protein>
<dbReference type="PANTHER" id="PTHR14226:SF76">
    <property type="entry name" value="NTE FAMILY PROTEIN RSSA"/>
    <property type="match status" value="1"/>
</dbReference>
<evidence type="ECO:0000313" key="8">
    <source>
        <dbReference type="EMBL" id="KMO33838.1"/>
    </source>
</evidence>
<evidence type="ECO:0000313" key="9">
    <source>
        <dbReference type="Proteomes" id="UP000035955"/>
    </source>
</evidence>
<feature type="active site" description="Proton acceptor" evidence="5">
    <location>
        <position position="187"/>
    </location>
</feature>
<dbReference type="Proteomes" id="UP000035955">
    <property type="component" value="Unassembled WGS sequence"/>
</dbReference>
<feature type="domain" description="PNPLA" evidence="7">
    <location>
        <begin position="40"/>
        <end position="200"/>
    </location>
</feature>
<keyword evidence="4 5" id="KW-0443">Lipid metabolism</keyword>